<feature type="domain" description="EGF-like" evidence="17">
    <location>
        <begin position="318"/>
        <end position="354"/>
    </location>
</feature>
<evidence type="ECO:0000256" key="4">
    <source>
        <dbReference type="ARBA" id="ARBA00022692"/>
    </source>
</evidence>
<comment type="subcellular location">
    <subcellularLocation>
        <location evidence="1 14">Membrane</location>
        <topology evidence="1 14">Single-pass type I membrane protein</topology>
    </subcellularLocation>
</comment>
<feature type="disulfide bond" evidence="12">
    <location>
        <begin position="266"/>
        <end position="275"/>
    </location>
</feature>
<keyword evidence="9 14" id="KW-0472">Membrane</keyword>
<dbReference type="PROSITE" id="PS00010">
    <property type="entry name" value="ASX_HYDROXYL"/>
    <property type="match status" value="1"/>
</dbReference>
<dbReference type="EMBL" id="CATNWA010016664">
    <property type="protein sequence ID" value="CAI9594404.1"/>
    <property type="molecule type" value="Genomic_DNA"/>
</dbReference>
<dbReference type="Pfam" id="PF07657">
    <property type="entry name" value="MNNL"/>
    <property type="match status" value="1"/>
</dbReference>
<feature type="disulfide bond" evidence="12">
    <location>
        <begin position="384"/>
        <end position="393"/>
    </location>
</feature>
<keyword evidence="3 12" id="KW-0245">EGF-like domain</keyword>
<dbReference type="Gene3D" id="2.60.40.3510">
    <property type="match status" value="1"/>
</dbReference>
<evidence type="ECO:0000256" key="3">
    <source>
        <dbReference type="ARBA" id="ARBA00022536"/>
    </source>
</evidence>
<comment type="caution">
    <text evidence="12">Lacks conserved residue(s) required for the propagation of feature annotation.</text>
</comment>
<dbReference type="InterPro" id="IPR000152">
    <property type="entry name" value="EGF-type_Asp/Asn_hydroxyl_site"/>
</dbReference>
<keyword evidence="4 14" id="KW-0812">Transmembrane</keyword>
<feature type="disulfide bond" evidence="12">
    <location>
        <begin position="482"/>
        <end position="499"/>
    </location>
</feature>
<comment type="function">
    <text evidence="14">Putative Notch ligand involved in the mediation of Notch signaling.</text>
</comment>
<keyword evidence="2 14" id="KW-0217">Developmental protein</keyword>
<accession>A0ABN9FBK6</accession>
<evidence type="ECO:0000313" key="19">
    <source>
        <dbReference type="EMBL" id="CAI9594404.1"/>
    </source>
</evidence>
<dbReference type="PANTHER" id="PTHR12916:SF4">
    <property type="entry name" value="UNINFLATABLE, ISOFORM C"/>
    <property type="match status" value="1"/>
</dbReference>
<dbReference type="PROSITE" id="PS51051">
    <property type="entry name" value="DSL"/>
    <property type="match status" value="1"/>
</dbReference>
<evidence type="ECO:0000256" key="2">
    <source>
        <dbReference type="ARBA" id="ARBA00022473"/>
    </source>
</evidence>
<dbReference type="SMART" id="SM00181">
    <property type="entry name" value="EGF"/>
    <property type="match status" value="8"/>
</dbReference>
<keyword evidence="10 12" id="KW-1015">Disulfide bond</keyword>
<keyword evidence="11" id="KW-0325">Glycoprotein</keyword>
<evidence type="ECO:0000259" key="17">
    <source>
        <dbReference type="PROSITE" id="PS50026"/>
    </source>
</evidence>
<evidence type="ECO:0000256" key="8">
    <source>
        <dbReference type="ARBA" id="ARBA00022989"/>
    </source>
</evidence>
<dbReference type="Gene3D" id="2.10.25.10">
    <property type="entry name" value="Laminin"/>
    <property type="match status" value="7"/>
</dbReference>
<feature type="disulfide bond" evidence="12">
    <location>
        <begin position="422"/>
        <end position="431"/>
    </location>
</feature>
<dbReference type="SUPFAM" id="SSF57184">
    <property type="entry name" value="Growth factor receptor domain"/>
    <property type="match status" value="1"/>
</dbReference>
<dbReference type="PANTHER" id="PTHR12916">
    <property type="entry name" value="CYTOCHROME C OXIDASE POLYPEPTIDE VIC-2"/>
    <property type="match status" value="1"/>
</dbReference>
<dbReference type="Pfam" id="PF01414">
    <property type="entry name" value="DSL"/>
    <property type="match status" value="1"/>
</dbReference>
<organism evidence="19 20">
    <name type="scientific">Staurois parvus</name>
    <dbReference type="NCBI Taxonomy" id="386267"/>
    <lineage>
        <taxon>Eukaryota</taxon>
        <taxon>Metazoa</taxon>
        <taxon>Chordata</taxon>
        <taxon>Craniata</taxon>
        <taxon>Vertebrata</taxon>
        <taxon>Euteleostomi</taxon>
        <taxon>Amphibia</taxon>
        <taxon>Batrachia</taxon>
        <taxon>Anura</taxon>
        <taxon>Neobatrachia</taxon>
        <taxon>Ranoidea</taxon>
        <taxon>Ranidae</taxon>
        <taxon>Staurois</taxon>
    </lineage>
</organism>
<feature type="domain" description="DSL" evidence="18">
    <location>
        <begin position="167"/>
        <end position="211"/>
    </location>
</feature>
<name>A0ABN9FBK6_9NEOB</name>
<keyword evidence="20" id="KW-1185">Reference proteome</keyword>
<dbReference type="PROSITE" id="PS50026">
    <property type="entry name" value="EGF_3"/>
    <property type="match status" value="7"/>
</dbReference>
<evidence type="ECO:0000259" key="18">
    <source>
        <dbReference type="PROSITE" id="PS51051"/>
    </source>
</evidence>
<evidence type="ECO:0000256" key="14">
    <source>
        <dbReference type="RuleBase" id="RU280815"/>
    </source>
</evidence>
<evidence type="ECO:0000256" key="13">
    <source>
        <dbReference type="PROSITE-ProRule" id="PRU00377"/>
    </source>
</evidence>
<sequence>MAHGRFPLLTLLLAILQQVSGSGVFQLELQEFINTNGMLENGESCLPNCRIFFKICLKHYQTVVSPGSCTFGSVVTPVLGSNSFIIGNVEGFSNPIRLPFNFTWPKTFSLIIEAIHKPSGNFYKRLNQNDKLVSKFTIQKPLNVGEEWSSDGMSGVHQTQLKYSYRVVCSEHYYGESCSRLCKPRDDRFGHYVCESDGSVSCLKGWKGEYCSKPICLDGCSEQNGFCNSPGECSCRLGWQGRFCNECIPHNGCRHGTCQNPWQCICDEGWGGLFCDQDLNYCTHHKPCKNGATCMNTGQGSYTCSCQAGYTGVNCEEKINECDSNPCRNGGSCTDVDSGYVCECPQGYYGTHCEHSVLNCADSPCFNGGTCREREMGASYACLCPLGYTGSNCEKKLDKCTNNPCLNGGQCYVLGYTQLCRCLYGYKGPTCSININDCAKNPCSNGGTCYGLHGDYGCICSPGFTGKNCDVKSIDECAMNPCKNGGSCHFVPYEQSIACVCPFGFMGSHCEFQAREFPWVAVFMGAGMVGLLVLLCMIFIVVRHFSVSNQNKTQKQ</sequence>
<keyword evidence="5 14" id="KW-0732">Signal</keyword>
<reference evidence="19" key="1">
    <citation type="submission" date="2023-05" db="EMBL/GenBank/DDBJ databases">
        <authorList>
            <person name="Stuckert A."/>
        </authorList>
    </citation>
    <scope>NUCLEOTIDE SEQUENCE</scope>
</reference>
<feature type="disulfide bond" evidence="12">
    <location>
        <begin position="306"/>
        <end position="315"/>
    </location>
</feature>
<keyword evidence="8 14" id="KW-1133">Transmembrane helix</keyword>
<feature type="domain" description="EGF-like" evidence="17">
    <location>
        <begin position="245"/>
        <end position="276"/>
    </location>
</feature>
<dbReference type="Pfam" id="PF00008">
    <property type="entry name" value="EGF"/>
    <property type="match status" value="4"/>
</dbReference>
<feature type="disulfide bond" evidence="13">
    <location>
        <begin position="169"/>
        <end position="178"/>
    </location>
</feature>
<evidence type="ECO:0000256" key="6">
    <source>
        <dbReference type="ARBA" id="ARBA00022737"/>
    </source>
</evidence>
<dbReference type="SMART" id="SM00051">
    <property type="entry name" value="DSL"/>
    <property type="match status" value="1"/>
</dbReference>
<comment type="caution">
    <text evidence="19">The sequence shown here is derived from an EMBL/GenBank/DDBJ whole genome shotgun (WGS) entry which is preliminary data.</text>
</comment>
<keyword evidence="6 14" id="KW-0677">Repeat</keyword>
<feature type="domain" description="EGF-like" evidence="17">
    <location>
        <begin position="473"/>
        <end position="511"/>
    </location>
</feature>
<feature type="chain" id="PRO_5047123196" description="Delta-like protein" evidence="16">
    <location>
        <begin position="22"/>
        <end position="556"/>
    </location>
</feature>
<evidence type="ECO:0000313" key="20">
    <source>
        <dbReference type="Proteomes" id="UP001162483"/>
    </source>
</evidence>
<feature type="domain" description="EGF-like" evidence="17">
    <location>
        <begin position="278"/>
        <end position="316"/>
    </location>
</feature>
<evidence type="ECO:0000256" key="16">
    <source>
        <dbReference type="SAM" id="SignalP"/>
    </source>
</evidence>
<dbReference type="Proteomes" id="UP001162483">
    <property type="component" value="Unassembled WGS sequence"/>
</dbReference>
<feature type="signal peptide" evidence="16">
    <location>
        <begin position="1"/>
        <end position="21"/>
    </location>
</feature>
<feature type="domain" description="EGF-like" evidence="17">
    <location>
        <begin position="434"/>
        <end position="470"/>
    </location>
</feature>
<dbReference type="PRINTS" id="PR00010">
    <property type="entry name" value="EGFBLOOD"/>
</dbReference>
<evidence type="ECO:0000256" key="5">
    <source>
        <dbReference type="ARBA" id="ARBA00022729"/>
    </source>
</evidence>
<gene>
    <name evidence="19" type="ORF">SPARVUS_LOCUS11719908</name>
</gene>
<dbReference type="InterPro" id="IPR011651">
    <property type="entry name" value="Notch_ligand_N"/>
</dbReference>
<feature type="disulfide bond" evidence="12">
    <location>
        <begin position="344"/>
        <end position="353"/>
    </location>
</feature>
<dbReference type="SMART" id="SM00179">
    <property type="entry name" value="EGF_CA"/>
    <property type="match status" value="6"/>
</dbReference>
<dbReference type="SUPFAM" id="SSF57196">
    <property type="entry name" value="EGF/Laminin"/>
    <property type="match status" value="3"/>
</dbReference>
<dbReference type="InterPro" id="IPR000742">
    <property type="entry name" value="EGF"/>
</dbReference>
<dbReference type="PROSITE" id="PS00022">
    <property type="entry name" value="EGF_1"/>
    <property type="match status" value="7"/>
</dbReference>
<dbReference type="Pfam" id="PF21700">
    <property type="entry name" value="EGF_DL_JAG"/>
    <property type="match status" value="1"/>
</dbReference>
<evidence type="ECO:0000256" key="11">
    <source>
        <dbReference type="ARBA" id="ARBA00023180"/>
    </source>
</evidence>
<evidence type="ECO:0000256" key="9">
    <source>
        <dbReference type="ARBA" id="ARBA00023136"/>
    </source>
</evidence>
<feature type="domain" description="EGF-like" evidence="17">
    <location>
        <begin position="396"/>
        <end position="432"/>
    </location>
</feature>
<proteinExistence type="predicted"/>
<dbReference type="InterPro" id="IPR001774">
    <property type="entry name" value="DSL"/>
</dbReference>
<evidence type="ECO:0000256" key="12">
    <source>
        <dbReference type="PROSITE-ProRule" id="PRU00076"/>
    </source>
</evidence>
<protein>
    <recommendedName>
        <fullName evidence="14">Delta-like protein</fullName>
    </recommendedName>
</protein>
<evidence type="ECO:0000256" key="1">
    <source>
        <dbReference type="ARBA" id="ARBA00004479"/>
    </source>
</evidence>
<dbReference type="InterPro" id="IPR001881">
    <property type="entry name" value="EGF-like_Ca-bd_dom"/>
</dbReference>
<feature type="disulfide bond" evidence="13">
    <location>
        <begin position="182"/>
        <end position="194"/>
    </location>
</feature>
<dbReference type="InterPro" id="IPR009030">
    <property type="entry name" value="Growth_fac_rcpt_cys_sf"/>
</dbReference>
<dbReference type="CDD" id="cd00054">
    <property type="entry name" value="EGF_CA"/>
    <property type="match status" value="5"/>
</dbReference>
<dbReference type="Gene3D" id="2.10.25.140">
    <property type="match status" value="1"/>
</dbReference>
<evidence type="ECO:0000256" key="15">
    <source>
        <dbReference type="SAM" id="Phobius"/>
    </source>
</evidence>
<feature type="disulfide bond" evidence="12">
    <location>
        <begin position="365"/>
        <end position="382"/>
    </location>
</feature>
<feature type="disulfide bond" evidence="13">
    <location>
        <begin position="202"/>
        <end position="211"/>
    </location>
</feature>
<evidence type="ECO:0000256" key="10">
    <source>
        <dbReference type="ARBA" id="ARBA00023157"/>
    </source>
</evidence>
<feature type="disulfide bond" evidence="12">
    <location>
        <begin position="460"/>
        <end position="469"/>
    </location>
</feature>
<feature type="transmembrane region" description="Helical" evidence="15">
    <location>
        <begin position="517"/>
        <end position="542"/>
    </location>
</feature>
<dbReference type="PROSITE" id="PS01186">
    <property type="entry name" value="EGF_2"/>
    <property type="match status" value="7"/>
</dbReference>
<feature type="domain" description="EGF-like" evidence="17">
    <location>
        <begin position="356"/>
        <end position="394"/>
    </location>
</feature>
<evidence type="ECO:0000256" key="7">
    <source>
        <dbReference type="ARBA" id="ARBA00022976"/>
    </source>
</evidence>
<keyword evidence="7" id="KW-0914">Notch signaling pathway</keyword>
<feature type="disulfide bond" evidence="12">
    <location>
        <begin position="501"/>
        <end position="510"/>
    </location>
</feature>